<keyword evidence="1" id="KW-1133">Transmembrane helix</keyword>
<dbReference type="AlphaFoldDB" id="A0A9W5N012"/>
<proteinExistence type="predicted"/>
<dbReference type="EMBL" id="ACEO02000002">
    <property type="protein sequence ID" value="EFC52775.1"/>
    <property type="molecule type" value="Genomic_DNA"/>
</dbReference>
<evidence type="ECO:0000256" key="1">
    <source>
        <dbReference type="SAM" id="Phobius"/>
    </source>
</evidence>
<name>A0A9W5N012_NEISU</name>
<accession>A0A9W5N012</accession>
<keyword evidence="1" id="KW-0472">Membrane</keyword>
<gene>
    <name evidence="2" type="ORF">NEISUBOT_03611</name>
</gene>
<keyword evidence="1" id="KW-0812">Transmembrane</keyword>
<feature type="transmembrane region" description="Helical" evidence="1">
    <location>
        <begin position="12"/>
        <end position="33"/>
    </location>
</feature>
<feature type="transmembrane region" description="Helical" evidence="1">
    <location>
        <begin position="72"/>
        <end position="97"/>
    </location>
</feature>
<comment type="caution">
    <text evidence="2">The sequence shown here is derived from an EMBL/GenBank/DDBJ whole genome shotgun (WGS) entry which is preliminary data.</text>
</comment>
<protein>
    <submittedName>
        <fullName evidence="2">Uncharacterized protein</fullName>
    </submittedName>
</protein>
<sequence>MTALKHLKPFFWIAIIALICVTPLALMFAYSPFHDVDDFFRFGLCDHIESAEECDDLITPAYLFWWFIPKPWLFAFISLSAIYLVLKILIEIIRFLFRLRKKNP</sequence>
<evidence type="ECO:0000313" key="2">
    <source>
        <dbReference type="EMBL" id="EFC52775.1"/>
    </source>
</evidence>
<organism evidence="2 3">
    <name type="scientific">Neisseria subflava NJ9703</name>
    <dbReference type="NCBI Taxonomy" id="546268"/>
    <lineage>
        <taxon>Bacteria</taxon>
        <taxon>Pseudomonadati</taxon>
        <taxon>Pseudomonadota</taxon>
        <taxon>Betaproteobacteria</taxon>
        <taxon>Neisseriales</taxon>
        <taxon>Neisseriaceae</taxon>
        <taxon>Neisseria</taxon>
    </lineage>
</organism>
<dbReference type="Proteomes" id="UP000004621">
    <property type="component" value="Unassembled WGS sequence"/>
</dbReference>
<reference evidence="2 3" key="1">
    <citation type="submission" date="2010-01" db="EMBL/GenBank/DDBJ databases">
        <authorList>
            <person name="Weinstock G."/>
            <person name="Sodergren E."/>
            <person name="Clifton S."/>
            <person name="Fulton L."/>
            <person name="Fulton B."/>
            <person name="Courtney L."/>
            <person name="Fronick C."/>
            <person name="Harrison M."/>
            <person name="Strong C."/>
            <person name="Farmer C."/>
            <person name="Delahaunty K."/>
            <person name="Markovic C."/>
            <person name="Hall O."/>
            <person name="Minx P."/>
            <person name="Tomlinson C."/>
            <person name="Mitreva M."/>
            <person name="Nelson J."/>
            <person name="Hou S."/>
            <person name="Wollam A."/>
            <person name="Pepin K.H."/>
            <person name="Johnson M."/>
            <person name="Bhonagiri V."/>
            <person name="Nash W.E."/>
            <person name="Warren W."/>
            <person name="Chinwalla A."/>
            <person name="Mardis E.R."/>
            <person name="Wilson R.K."/>
        </authorList>
    </citation>
    <scope>NUCLEOTIDE SEQUENCE [LARGE SCALE GENOMIC DNA]</scope>
    <source>
        <strain evidence="2 3">NJ9703</strain>
    </source>
</reference>
<dbReference type="RefSeq" id="WP_004519321.1">
    <property type="nucleotide sequence ID" value="NZ_ACEO02000002.1"/>
</dbReference>
<evidence type="ECO:0000313" key="3">
    <source>
        <dbReference type="Proteomes" id="UP000004621"/>
    </source>
</evidence>